<protein>
    <recommendedName>
        <fullName evidence="4">3CxxC-type domain-containing protein</fullName>
    </recommendedName>
</protein>
<gene>
    <name evidence="5" type="ORF">FNAPI_2982</name>
</gene>
<keyword evidence="1" id="KW-0479">Metal-binding</keyword>
<dbReference type="SMART" id="SM01328">
    <property type="entry name" value="zf-3CxxC"/>
    <property type="match status" value="1"/>
</dbReference>
<reference evidence="5 6" key="1">
    <citation type="submission" date="2020-05" db="EMBL/GenBank/DDBJ databases">
        <title>Identification and distribution of gene clusters putatively required for synthesis of sphingolipid metabolism inhibitors in phylogenetically diverse species of the filamentous fungus Fusarium.</title>
        <authorList>
            <person name="Kim H.-S."/>
            <person name="Busman M."/>
            <person name="Brown D.W."/>
            <person name="Divon H."/>
            <person name="Uhlig S."/>
            <person name="Proctor R.H."/>
        </authorList>
    </citation>
    <scope>NUCLEOTIDE SEQUENCE [LARGE SCALE GENOMIC DNA]</scope>
    <source>
        <strain evidence="5 6">NRRL 25196</strain>
    </source>
</reference>
<keyword evidence="2" id="KW-0863">Zinc-finger</keyword>
<feature type="domain" description="3CxxC-type" evidence="4">
    <location>
        <begin position="90"/>
        <end position="189"/>
    </location>
</feature>
<accession>A0A8H5JVZ0</accession>
<keyword evidence="6" id="KW-1185">Reference proteome</keyword>
<evidence type="ECO:0000256" key="1">
    <source>
        <dbReference type="ARBA" id="ARBA00022723"/>
    </source>
</evidence>
<comment type="caution">
    <text evidence="5">The sequence shown here is derived from an EMBL/GenBank/DDBJ whole genome shotgun (WGS) entry which is preliminary data.</text>
</comment>
<evidence type="ECO:0000256" key="3">
    <source>
        <dbReference type="ARBA" id="ARBA00022833"/>
    </source>
</evidence>
<name>A0A8H5JVZ0_9HYPO</name>
<sequence>MANEVTTDALKKIAAMYSGLLEWVKQPVDQTSNARANIKVSAIMYEEEPKSSMYPELHGLIAEYLEEDGLSYTFRQDYQKINIKRVFDSKVVGKFECSRLGCTNRSWESNSIAIRIREYEGNQYNVKVYHQQCKRCNRYTRPEIEILSYVDRVSFRIKKWNGIDAKPIPIDVVHKRDHMERLCEGCKKGHCSKKK</sequence>
<evidence type="ECO:0000313" key="6">
    <source>
        <dbReference type="Proteomes" id="UP000574317"/>
    </source>
</evidence>
<dbReference type="Pfam" id="PF13695">
    <property type="entry name" value="Zn_ribbon_3CxxC"/>
    <property type="match status" value="1"/>
</dbReference>
<keyword evidence="3" id="KW-0862">Zinc</keyword>
<proteinExistence type="predicted"/>
<dbReference type="InterPro" id="IPR027377">
    <property type="entry name" value="ZAR1/RTP1-5-like_Znf-3CxxC"/>
</dbReference>
<organism evidence="5 6">
    <name type="scientific">Fusarium napiforme</name>
    <dbReference type="NCBI Taxonomy" id="42672"/>
    <lineage>
        <taxon>Eukaryota</taxon>
        <taxon>Fungi</taxon>
        <taxon>Dikarya</taxon>
        <taxon>Ascomycota</taxon>
        <taxon>Pezizomycotina</taxon>
        <taxon>Sordariomycetes</taxon>
        <taxon>Hypocreomycetidae</taxon>
        <taxon>Hypocreales</taxon>
        <taxon>Nectriaceae</taxon>
        <taxon>Fusarium</taxon>
        <taxon>Fusarium fujikuroi species complex</taxon>
    </lineage>
</organism>
<evidence type="ECO:0000313" key="5">
    <source>
        <dbReference type="EMBL" id="KAF5562874.1"/>
    </source>
</evidence>
<evidence type="ECO:0000259" key="4">
    <source>
        <dbReference type="SMART" id="SM01328"/>
    </source>
</evidence>
<dbReference type="GO" id="GO:0008270">
    <property type="term" value="F:zinc ion binding"/>
    <property type="evidence" value="ECO:0007669"/>
    <property type="project" value="UniProtKB-KW"/>
</dbReference>
<dbReference type="Proteomes" id="UP000574317">
    <property type="component" value="Unassembled WGS sequence"/>
</dbReference>
<dbReference type="EMBL" id="JAAOAO010000101">
    <property type="protein sequence ID" value="KAF5562874.1"/>
    <property type="molecule type" value="Genomic_DNA"/>
</dbReference>
<evidence type="ECO:0000256" key="2">
    <source>
        <dbReference type="ARBA" id="ARBA00022771"/>
    </source>
</evidence>
<dbReference type="AlphaFoldDB" id="A0A8H5JVZ0"/>